<evidence type="ECO:0000313" key="4">
    <source>
        <dbReference type="Proteomes" id="UP000030765"/>
    </source>
</evidence>
<accession>A0A084VTV0</accession>
<keyword evidence="4" id="KW-1185">Reference proteome</keyword>
<name>A0A084VTV0_ANOSI</name>
<evidence type="ECO:0000313" key="2">
    <source>
        <dbReference type="EMBL" id="KFB41394.1"/>
    </source>
</evidence>
<dbReference type="Proteomes" id="UP000030765">
    <property type="component" value="Unassembled WGS sequence"/>
</dbReference>
<dbReference type="AlphaFoldDB" id="A0A084VTV0"/>
<organism evidence="2">
    <name type="scientific">Anopheles sinensis</name>
    <name type="common">Mosquito</name>
    <dbReference type="NCBI Taxonomy" id="74873"/>
    <lineage>
        <taxon>Eukaryota</taxon>
        <taxon>Metazoa</taxon>
        <taxon>Ecdysozoa</taxon>
        <taxon>Arthropoda</taxon>
        <taxon>Hexapoda</taxon>
        <taxon>Insecta</taxon>
        <taxon>Pterygota</taxon>
        <taxon>Neoptera</taxon>
        <taxon>Endopterygota</taxon>
        <taxon>Diptera</taxon>
        <taxon>Nematocera</taxon>
        <taxon>Culicoidea</taxon>
        <taxon>Culicidae</taxon>
        <taxon>Anophelinae</taxon>
        <taxon>Anopheles</taxon>
    </lineage>
</organism>
<feature type="compositionally biased region" description="Basic and acidic residues" evidence="1">
    <location>
        <begin position="16"/>
        <end position="25"/>
    </location>
</feature>
<sequence>MALRVPAREAKRKAEKKGYGLERSTKGGGSSGVGWGGEHSNYIAIAAAITSYAWLID</sequence>
<dbReference type="EMBL" id="KE525092">
    <property type="protein sequence ID" value="KFB41394.1"/>
    <property type="molecule type" value="Genomic_DNA"/>
</dbReference>
<gene>
    <name evidence="2" type="ORF">ZHAS_00008977</name>
</gene>
<protein>
    <submittedName>
        <fullName evidence="2 3">Uncharacterized protein</fullName>
    </submittedName>
</protein>
<reference evidence="3" key="2">
    <citation type="submission" date="2020-05" db="UniProtKB">
        <authorList>
            <consortium name="EnsemblMetazoa"/>
        </authorList>
    </citation>
    <scope>IDENTIFICATION</scope>
</reference>
<reference evidence="2 4" key="1">
    <citation type="journal article" date="2014" name="BMC Genomics">
        <title>Genome sequence of Anopheles sinensis provides insight into genetics basis of mosquito competence for malaria parasites.</title>
        <authorList>
            <person name="Zhou D."/>
            <person name="Zhang D."/>
            <person name="Ding G."/>
            <person name="Shi L."/>
            <person name="Hou Q."/>
            <person name="Ye Y."/>
            <person name="Xu Y."/>
            <person name="Zhou H."/>
            <person name="Xiong C."/>
            <person name="Li S."/>
            <person name="Yu J."/>
            <person name="Hong S."/>
            <person name="Yu X."/>
            <person name="Zou P."/>
            <person name="Chen C."/>
            <person name="Chang X."/>
            <person name="Wang W."/>
            <person name="Lv Y."/>
            <person name="Sun Y."/>
            <person name="Ma L."/>
            <person name="Shen B."/>
            <person name="Zhu C."/>
        </authorList>
    </citation>
    <scope>NUCLEOTIDE SEQUENCE [LARGE SCALE GENOMIC DNA]</scope>
</reference>
<feature type="compositionally biased region" description="Gly residues" evidence="1">
    <location>
        <begin position="26"/>
        <end position="35"/>
    </location>
</feature>
<dbReference type="EMBL" id="ATLV01016510">
    <property type="status" value="NOT_ANNOTATED_CDS"/>
    <property type="molecule type" value="Genomic_DNA"/>
</dbReference>
<feature type="region of interest" description="Disordered" evidence="1">
    <location>
        <begin position="1"/>
        <end position="35"/>
    </location>
</feature>
<dbReference type="VEuPathDB" id="VectorBase:ASIC008977"/>
<evidence type="ECO:0000313" key="3">
    <source>
        <dbReference type="EnsemblMetazoa" id="ASIC008977-PA"/>
    </source>
</evidence>
<evidence type="ECO:0000256" key="1">
    <source>
        <dbReference type="SAM" id="MobiDB-lite"/>
    </source>
</evidence>
<proteinExistence type="predicted"/>
<dbReference type="EnsemblMetazoa" id="ASIC008977-RA">
    <property type="protein sequence ID" value="ASIC008977-PA"/>
    <property type="gene ID" value="ASIC008977"/>
</dbReference>